<protein>
    <submittedName>
        <fullName evidence="1">Uncharacterized protein</fullName>
    </submittedName>
</protein>
<organism evidence="1 2">
    <name type="scientific">Trifolium medium</name>
    <dbReference type="NCBI Taxonomy" id="97028"/>
    <lineage>
        <taxon>Eukaryota</taxon>
        <taxon>Viridiplantae</taxon>
        <taxon>Streptophyta</taxon>
        <taxon>Embryophyta</taxon>
        <taxon>Tracheophyta</taxon>
        <taxon>Spermatophyta</taxon>
        <taxon>Magnoliopsida</taxon>
        <taxon>eudicotyledons</taxon>
        <taxon>Gunneridae</taxon>
        <taxon>Pentapetalae</taxon>
        <taxon>rosids</taxon>
        <taxon>fabids</taxon>
        <taxon>Fabales</taxon>
        <taxon>Fabaceae</taxon>
        <taxon>Papilionoideae</taxon>
        <taxon>50 kb inversion clade</taxon>
        <taxon>NPAAA clade</taxon>
        <taxon>Hologalegina</taxon>
        <taxon>IRL clade</taxon>
        <taxon>Trifolieae</taxon>
        <taxon>Trifolium</taxon>
    </lineage>
</organism>
<feature type="non-terminal residue" evidence="1">
    <location>
        <position position="1"/>
    </location>
</feature>
<evidence type="ECO:0000313" key="1">
    <source>
        <dbReference type="EMBL" id="MCI48359.1"/>
    </source>
</evidence>
<accession>A0A392SI94</accession>
<reference evidence="1 2" key="1">
    <citation type="journal article" date="2018" name="Front. Plant Sci.">
        <title>Red Clover (Trifolium pratense) and Zigzag Clover (T. medium) - A Picture of Genomic Similarities and Differences.</title>
        <authorList>
            <person name="Dluhosova J."/>
            <person name="Istvanek J."/>
            <person name="Nedelnik J."/>
            <person name="Repkova J."/>
        </authorList>
    </citation>
    <scope>NUCLEOTIDE SEQUENCE [LARGE SCALE GENOMIC DNA]</scope>
    <source>
        <strain evidence="2">cv. 10/8</strain>
        <tissue evidence="1">Leaf</tissue>
    </source>
</reference>
<keyword evidence="2" id="KW-1185">Reference proteome</keyword>
<dbReference type="Proteomes" id="UP000265520">
    <property type="component" value="Unassembled WGS sequence"/>
</dbReference>
<dbReference type="AlphaFoldDB" id="A0A392SI94"/>
<evidence type="ECO:0000313" key="2">
    <source>
        <dbReference type="Proteomes" id="UP000265520"/>
    </source>
</evidence>
<comment type="caution">
    <text evidence="1">The sequence shown here is derived from an EMBL/GenBank/DDBJ whole genome shotgun (WGS) entry which is preliminary data.</text>
</comment>
<proteinExistence type="predicted"/>
<dbReference type="EMBL" id="LXQA010385649">
    <property type="protein sequence ID" value="MCI48359.1"/>
    <property type="molecule type" value="Genomic_DNA"/>
</dbReference>
<sequence>PPSPSSSLSIQTIIRDVALMVGGAMIGLAIRTTPTTVSDVESNGS</sequence>
<name>A0A392SI94_9FABA</name>